<reference evidence="14 15" key="1">
    <citation type="submission" date="2023-10" db="EMBL/GenBank/DDBJ databases">
        <title>Psychrosphaera aquimaarina strain SW33 isolated from seawater.</title>
        <authorList>
            <person name="Bayburt H."/>
            <person name="Kim J.M."/>
            <person name="Choi B.J."/>
            <person name="Jeon C.O."/>
        </authorList>
    </citation>
    <scope>NUCLEOTIDE SEQUENCE [LARGE SCALE GENOMIC DNA]</scope>
    <source>
        <strain evidence="14 15">KCTC 52743</strain>
    </source>
</reference>
<evidence type="ECO:0000256" key="12">
    <source>
        <dbReference type="RuleBase" id="RU004106"/>
    </source>
</evidence>
<evidence type="ECO:0000256" key="13">
    <source>
        <dbReference type="RuleBase" id="RU004516"/>
    </source>
</evidence>
<evidence type="ECO:0000256" key="6">
    <source>
        <dbReference type="ARBA" id="ARBA00009320"/>
    </source>
</evidence>
<dbReference type="Gene3D" id="3.20.10.10">
    <property type="entry name" value="D-amino Acid Aminotransferase, subunit A, domain 2"/>
    <property type="match status" value="1"/>
</dbReference>
<dbReference type="SUPFAM" id="SSF56752">
    <property type="entry name" value="D-aminoacid aminotransferase-like PLP-dependent enzymes"/>
    <property type="match status" value="1"/>
</dbReference>
<dbReference type="RefSeq" id="WP_315946811.1">
    <property type="nucleotide sequence ID" value="NZ_JAWCUA010000007.1"/>
</dbReference>
<dbReference type="PANTHER" id="PTHR42743:SF11">
    <property type="entry name" value="AMINODEOXYCHORISMATE LYASE"/>
    <property type="match status" value="1"/>
</dbReference>
<organism evidence="14 15">
    <name type="scientific">Psychrosphaera aquimarina</name>
    <dbReference type="NCBI Taxonomy" id="2044854"/>
    <lineage>
        <taxon>Bacteria</taxon>
        <taxon>Pseudomonadati</taxon>
        <taxon>Pseudomonadota</taxon>
        <taxon>Gammaproteobacteria</taxon>
        <taxon>Alteromonadales</taxon>
        <taxon>Pseudoalteromonadaceae</taxon>
        <taxon>Psychrosphaera</taxon>
    </lineage>
</organism>
<evidence type="ECO:0000256" key="11">
    <source>
        <dbReference type="ARBA" id="ARBA00049229"/>
    </source>
</evidence>
<comment type="pathway">
    <text evidence="5">Amino-acid biosynthesis; L-leucine biosynthesis; L-leucine from 3-methyl-2-oxobutanoate: step 4/4.</text>
</comment>
<evidence type="ECO:0000313" key="14">
    <source>
        <dbReference type="EMBL" id="MDU0113219.1"/>
    </source>
</evidence>
<dbReference type="Pfam" id="PF01063">
    <property type="entry name" value="Aminotran_4"/>
    <property type="match status" value="1"/>
</dbReference>
<dbReference type="InterPro" id="IPR018300">
    <property type="entry name" value="Aminotrans_IV_CS"/>
</dbReference>
<keyword evidence="14" id="KW-0032">Aminotransferase</keyword>
<dbReference type="InterPro" id="IPR036038">
    <property type="entry name" value="Aminotransferase-like"/>
</dbReference>
<comment type="catalytic activity">
    <reaction evidence="11">
        <text>L-leucine + 2-oxoglutarate = 4-methyl-2-oxopentanoate + L-glutamate</text>
        <dbReference type="Rhea" id="RHEA:18321"/>
        <dbReference type="ChEBI" id="CHEBI:16810"/>
        <dbReference type="ChEBI" id="CHEBI:17865"/>
        <dbReference type="ChEBI" id="CHEBI:29985"/>
        <dbReference type="ChEBI" id="CHEBI:57427"/>
        <dbReference type="EC" id="2.6.1.42"/>
    </reaction>
</comment>
<dbReference type="InterPro" id="IPR043132">
    <property type="entry name" value="BCAT-like_C"/>
</dbReference>
<evidence type="ECO:0000256" key="9">
    <source>
        <dbReference type="ARBA" id="ARBA00048212"/>
    </source>
</evidence>
<dbReference type="EMBL" id="JAWCUA010000007">
    <property type="protein sequence ID" value="MDU0113219.1"/>
    <property type="molecule type" value="Genomic_DNA"/>
</dbReference>
<comment type="function">
    <text evidence="2">Acts on leucine, isoleucine and valine.</text>
</comment>
<dbReference type="InterPro" id="IPR043131">
    <property type="entry name" value="BCAT-like_N"/>
</dbReference>
<dbReference type="PROSITE" id="PS00770">
    <property type="entry name" value="AA_TRANSFER_CLASS_4"/>
    <property type="match status" value="1"/>
</dbReference>
<sequence length="286" mass="32118">MSIVFLNGEYMAPEEAKISPMDRGFLFGDGIYEVIPSYDGKFVGFALHFERLLNGLAAISLTNTFSETEFRAICTKLINQNGNGNLGVYIQISRGSSPVRQHGFSDDLTPTVFIYTFEIPPMPDADAENLKFYKVNTQVDTRWQNKHIKSTSLLGNVMHYQSSKLAGFDETLLFNVHGELTEAAACNVFIVSANKVLTPQLDHEKLPGITRAMVIDVVNKHSNFELEERVISFDEVLNADEIWITSSSKQIAPISVLNDQTVGNGKSYPVWYQVQSLFTKHLFDYN</sequence>
<keyword evidence="14" id="KW-0808">Transferase</keyword>
<dbReference type="InterPro" id="IPR001544">
    <property type="entry name" value="Aminotrans_IV"/>
</dbReference>
<keyword evidence="15" id="KW-1185">Reference proteome</keyword>
<dbReference type="PANTHER" id="PTHR42743">
    <property type="entry name" value="AMINO-ACID AMINOTRANSFERASE"/>
    <property type="match status" value="1"/>
</dbReference>
<comment type="catalytic activity">
    <reaction evidence="10">
        <text>L-isoleucine + 2-oxoglutarate = (S)-3-methyl-2-oxopentanoate + L-glutamate</text>
        <dbReference type="Rhea" id="RHEA:24801"/>
        <dbReference type="ChEBI" id="CHEBI:16810"/>
        <dbReference type="ChEBI" id="CHEBI:29985"/>
        <dbReference type="ChEBI" id="CHEBI:35146"/>
        <dbReference type="ChEBI" id="CHEBI:58045"/>
        <dbReference type="EC" id="2.6.1.42"/>
    </reaction>
</comment>
<accession>A0ABU3R104</accession>
<dbReference type="GO" id="GO:0008483">
    <property type="term" value="F:transaminase activity"/>
    <property type="evidence" value="ECO:0007669"/>
    <property type="project" value="UniProtKB-KW"/>
</dbReference>
<evidence type="ECO:0000256" key="4">
    <source>
        <dbReference type="ARBA" id="ARBA00004931"/>
    </source>
</evidence>
<comment type="caution">
    <text evidence="14">The sequence shown here is derived from an EMBL/GenBank/DDBJ whole genome shotgun (WGS) entry which is preliminary data.</text>
</comment>
<proteinExistence type="inferred from homology"/>
<comment type="cofactor">
    <cofactor evidence="1 13">
        <name>pyridoxal 5'-phosphate</name>
        <dbReference type="ChEBI" id="CHEBI:597326"/>
    </cofactor>
</comment>
<keyword evidence="8 13" id="KW-0663">Pyridoxal phosphate</keyword>
<dbReference type="Proteomes" id="UP001257914">
    <property type="component" value="Unassembled WGS sequence"/>
</dbReference>
<evidence type="ECO:0000256" key="7">
    <source>
        <dbReference type="ARBA" id="ARBA00013053"/>
    </source>
</evidence>
<dbReference type="InterPro" id="IPR050571">
    <property type="entry name" value="Class-IV_PLP-Dep_Aminotrnsfr"/>
</dbReference>
<evidence type="ECO:0000256" key="8">
    <source>
        <dbReference type="ARBA" id="ARBA00022898"/>
    </source>
</evidence>
<comment type="pathway">
    <text evidence="3">Amino-acid biosynthesis; L-isoleucine biosynthesis; L-isoleucine from 2-oxobutanoate: step 4/4.</text>
</comment>
<evidence type="ECO:0000256" key="3">
    <source>
        <dbReference type="ARBA" id="ARBA00004824"/>
    </source>
</evidence>
<protein>
    <recommendedName>
        <fullName evidence="7">branched-chain-amino-acid transaminase</fullName>
        <ecNumber evidence="7">2.6.1.42</ecNumber>
    </recommendedName>
</protein>
<dbReference type="EC" id="2.6.1.42" evidence="7"/>
<evidence type="ECO:0000256" key="5">
    <source>
        <dbReference type="ARBA" id="ARBA00005072"/>
    </source>
</evidence>
<comment type="pathway">
    <text evidence="4">Amino-acid biosynthesis; L-valine biosynthesis; L-valine from pyruvate: step 4/4.</text>
</comment>
<evidence type="ECO:0000313" key="15">
    <source>
        <dbReference type="Proteomes" id="UP001257914"/>
    </source>
</evidence>
<gene>
    <name evidence="14" type="ORF">RT723_09465</name>
</gene>
<comment type="catalytic activity">
    <reaction evidence="9">
        <text>L-valine + 2-oxoglutarate = 3-methyl-2-oxobutanoate + L-glutamate</text>
        <dbReference type="Rhea" id="RHEA:24813"/>
        <dbReference type="ChEBI" id="CHEBI:11851"/>
        <dbReference type="ChEBI" id="CHEBI:16810"/>
        <dbReference type="ChEBI" id="CHEBI:29985"/>
        <dbReference type="ChEBI" id="CHEBI:57762"/>
        <dbReference type="EC" id="2.6.1.42"/>
    </reaction>
</comment>
<evidence type="ECO:0000256" key="2">
    <source>
        <dbReference type="ARBA" id="ARBA00003109"/>
    </source>
</evidence>
<name>A0ABU3R104_9GAMM</name>
<comment type="similarity">
    <text evidence="6 12">Belongs to the class-IV pyridoxal-phosphate-dependent aminotransferase family.</text>
</comment>
<dbReference type="Gene3D" id="3.30.470.10">
    <property type="match status" value="1"/>
</dbReference>
<evidence type="ECO:0000256" key="1">
    <source>
        <dbReference type="ARBA" id="ARBA00001933"/>
    </source>
</evidence>
<evidence type="ECO:0000256" key="10">
    <source>
        <dbReference type="ARBA" id="ARBA00048798"/>
    </source>
</evidence>